<dbReference type="CTD" id="108712980"/>
<keyword evidence="1" id="KW-1185">Reference proteome</keyword>
<dbReference type="AlphaFoldDB" id="A0A8J1MRA5"/>
<dbReference type="RefSeq" id="XP_041444292.1">
    <property type="nucleotide sequence ID" value="XM_041588358.1"/>
</dbReference>
<reference evidence="1" key="1">
    <citation type="submission" date="2024-06" db="UniProtKB">
        <authorList>
            <consortium name="RefSeq"/>
        </authorList>
    </citation>
    <scope>NUCLEOTIDE SEQUENCE [LARGE SCALE GENOMIC DNA]</scope>
    <source>
        <strain evidence="1">J_2021</strain>
    </source>
</reference>
<reference evidence="2" key="2">
    <citation type="submission" date="2025-08" db="UniProtKB">
        <authorList>
            <consortium name="RefSeq"/>
        </authorList>
    </citation>
    <scope>IDENTIFICATION</scope>
    <source>
        <strain evidence="2">J_2021</strain>
        <tissue evidence="2">Erythrocytes</tissue>
    </source>
</reference>
<protein>
    <submittedName>
        <fullName evidence="2">Uncharacterized protein LOC108712980 isoform X3</fullName>
    </submittedName>
</protein>
<dbReference type="Proteomes" id="UP000186698">
    <property type="component" value="Chromosome 3S"/>
</dbReference>
<sequence>MSVKKWMWTLGKSCHAIMPIRLHHPGLYIQRGESNILCAGGGIQCITVRPISDFTGSSQSCTNKKDCVTSQSATQSMAFSSTTSILTTHQAALLWLVV</sequence>
<gene>
    <name evidence="2" type="primary">LOC108712980</name>
</gene>
<organism evidence="1 2">
    <name type="scientific">Xenopus laevis</name>
    <name type="common">African clawed frog</name>
    <dbReference type="NCBI Taxonomy" id="8355"/>
    <lineage>
        <taxon>Eukaryota</taxon>
        <taxon>Metazoa</taxon>
        <taxon>Chordata</taxon>
        <taxon>Craniata</taxon>
        <taxon>Vertebrata</taxon>
        <taxon>Euteleostomi</taxon>
        <taxon>Amphibia</taxon>
        <taxon>Batrachia</taxon>
        <taxon>Anura</taxon>
        <taxon>Pipoidea</taxon>
        <taxon>Pipidae</taxon>
        <taxon>Xenopodinae</taxon>
        <taxon>Xenopus</taxon>
        <taxon>Xenopus</taxon>
    </lineage>
</organism>
<name>A0A8J1MRA5_XENLA</name>
<evidence type="ECO:0000313" key="2">
    <source>
        <dbReference type="RefSeq" id="XP_041444292.1"/>
    </source>
</evidence>
<proteinExistence type="predicted"/>
<evidence type="ECO:0000313" key="1">
    <source>
        <dbReference type="Proteomes" id="UP000186698"/>
    </source>
</evidence>
<accession>A0A8J1MRA5</accession>
<dbReference type="GeneID" id="108712980"/>